<feature type="non-terminal residue" evidence="2">
    <location>
        <position position="77"/>
    </location>
</feature>
<feature type="region of interest" description="Disordered" evidence="1">
    <location>
        <begin position="19"/>
        <end position="40"/>
    </location>
</feature>
<organism evidence="2">
    <name type="scientific">Arabidopsis thaliana</name>
    <name type="common">Mouse-ear cress</name>
    <dbReference type="NCBI Taxonomy" id="3702"/>
    <lineage>
        <taxon>Eukaryota</taxon>
        <taxon>Viridiplantae</taxon>
        <taxon>Streptophyta</taxon>
        <taxon>Embryophyta</taxon>
        <taxon>Tracheophyta</taxon>
        <taxon>Spermatophyta</taxon>
        <taxon>Magnoliopsida</taxon>
        <taxon>eudicotyledons</taxon>
        <taxon>Gunneridae</taxon>
        <taxon>Pentapetalae</taxon>
        <taxon>rosids</taxon>
        <taxon>malvids</taxon>
        <taxon>Brassicales</taxon>
        <taxon>Brassicaceae</taxon>
        <taxon>Camelineae</taxon>
        <taxon>Arabidopsis</taxon>
    </lineage>
</organism>
<dbReference type="EMBL" id="DQ652601">
    <property type="protein sequence ID" value="ABK27990.1"/>
    <property type="molecule type" value="Genomic_DNA"/>
</dbReference>
<evidence type="ECO:0000313" key="2">
    <source>
        <dbReference type="EMBL" id="ABK27990.1"/>
    </source>
</evidence>
<protein>
    <submittedName>
        <fullName evidence="2">Uncharacterized protein</fullName>
    </submittedName>
</protein>
<dbReference type="ExpressionAtlas" id="A0MDI5">
    <property type="expression patterns" value="baseline and differential"/>
</dbReference>
<evidence type="ECO:0000256" key="1">
    <source>
        <dbReference type="SAM" id="MobiDB-lite"/>
    </source>
</evidence>
<name>A0MDI5_ARATH</name>
<sequence length="77" mass="8727">MRFMTMATRIASSSSKLLYGGRRTTDPELPSPFDESRLGSPKGFCSGEILQFLDGGSDRVLRYEIRIFNFRFRSVLG</sequence>
<accession>A0MDI5</accession>
<proteinExistence type="predicted"/>
<dbReference type="AlphaFoldDB" id="A0MDI5"/>
<reference evidence="2" key="1">
    <citation type="submission" date="2006-05" db="EMBL/GenBank/DDBJ databases">
        <title>Simultaneous high-throughput recombinational cloning of open reading frames in closed and open configurations.</title>
        <authorList>
            <person name="Underwood B.A."/>
            <person name="Vanderhaeghen R."/>
            <person name="Whitford R."/>
            <person name="Town C.D."/>
            <person name="Hilson P."/>
        </authorList>
    </citation>
    <scope>NUCLEOTIDE SEQUENCE</scope>
</reference>